<dbReference type="Proteomes" id="UP000325315">
    <property type="component" value="Unassembled WGS sequence"/>
</dbReference>
<evidence type="ECO:0000313" key="2">
    <source>
        <dbReference type="Proteomes" id="UP000325315"/>
    </source>
</evidence>
<dbReference type="AlphaFoldDB" id="A0A5B6WJD9"/>
<keyword evidence="2" id="KW-1185">Reference proteome</keyword>
<proteinExistence type="predicted"/>
<gene>
    <name evidence="1" type="ORF">EPI10_021363</name>
</gene>
<name>A0A5B6WJD9_9ROSI</name>
<accession>A0A5B6WJD9</accession>
<evidence type="ECO:0000313" key="1">
    <source>
        <dbReference type="EMBL" id="KAA3480962.1"/>
    </source>
</evidence>
<evidence type="ECO:0008006" key="3">
    <source>
        <dbReference type="Google" id="ProtNLM"/>
    </source>
</evidence>
<comment type="caution">
    <text evidence="1">The sequence shown here is derived from an EMBL/GenBank/DDBJ whole genome shotgun (WGS) entry which is preliminary data.</text>
</comment>
<dbReference type="EMBL" id="SMMG02000003">
    <property type="protein sequence ID" value="KAA3480962.1"/>
    <property type="molecule type" value="Genomic_DNA"/>
</dbReference>
<protein>
    <recommendedName>
        <fullName evidence="3">Reverse transcriptase</fullName>
    </recommendedName>
</protein>
<sequence>MDNYLSLPLVIGKNKTRAFQHIIDRCTLNVMASRMRSFWWEKKNKDRGWAMIAWDSLCTPKGIGGLGFRDLRLFNIYGGSSTTRIPYVIVSCAPSIFSDGDVLHSKAVDKPSFSWMSILHAVKALETGFGW</sequence>
<organism evidence="1 2">
    <name type="scientific">Gossypium australe</name>
    <dbReference type="NCBI Taxonomy" id="47621"/>
    <lineage>
        <taxon>Eukaryota</taxon>
        <taxon>Viridiplantae</taxon>
        <taxon>Streptophyta</taxon>
        <taxon>Embryophyta</taxon>
        <taxon>Tracheophyta</taxon>
        <taxon>Spermatophyta</taxon>
        <taxon>Magnoliopsida</taxon>
        <taxon>eudicotyledons</taxon>
        <taxon>Gunneridae</taxon>
        <taxon>Pentapetalae</taxon>
        <taxon>rosids</taxon>
        <taxon>malvids</taxon>
        <taxon>Malvales</taxon>
        <taxon>Malvaceae</taxon>
        <taxon>Malvoideae</taxon>
        <taxon>Gossypium</taxon>
    </lineage>
</organism>
<reference evidence="2" key="1">
    <citation type="journal article" date="2019" name="Plant Biotechnol. J.">
        <title>Genome sequencing of the Australian wild diploid species Gossypium australe highlights disease resistance and delayed gland morphogenesis.</title>
        <authorList>
            <person name="Cai Y."/>
            <person name="Cai X."/>
            <person name="Wang Q."/>
            <person name="Wang P."/>
            <person name="Zhang Y."/>
            <person name="Cai C."/>
            <person name="Xu Y."/>
            <person name="Wang K."/>
            <person name="Zhou Z."/>
            <person name="Wang C."/>
            <person name="Geng S."/>
            <person name="Li B."/>
            <person name="Dong Q."/>
            <person name="Hou Y."/>
            <person name="Wang H."/>
            <person name="Ai P."/>
            <person name="Liu Z."/>
            <person name="Yi F."/>
            <person name="Sun M."/>
            <person name="An G."/>
            <person name="Cheng J."/>
            <person name="Zhang Y."/>
            <person name="Shi Q."/>
            <person name="Xie Y."/>
            <person name="Shi X."/>
            <person name="Chang Y."/>
            <person name="Huang F."/>
            <person name="Chen Y."/>
            <person name="Hong S."/>
            <person name="Mi L."/>
            <person name="Sun Q."/>
            <person name="Zhang L."/>
            <person name="Zhou B."/>
            <person name="Peng R."/>
            <person name="Zhang X."/>
            <person name="Liu F."/>
        </authorList>
    </citation>
    <scope>NUCLEOTIDE SEQUENCE [LARGE SCALE GENOMIC DNA]</scope>
    <source>
        <strain evidence="2">cv. PA1801</strain>
    </source>
</reference>
<dbReference type="OrthoDB" id="1000634at2759"/>